<name>A0A1Y0AZ55_9LAMI</name>
<gene>
    <name evidence="2" type="ORF">AEK19_MT1947</name>
</gene>
<organism evidence="2">
    <name type="scientific">Utricularia reniformis</name>
    <dbReference type="NCBI Taxonomy" id="192314"/>
    <lineage>
        <taxon>Eukaryota</taxon>
        <taxon>Viridiplantae</taxon>
        <taxon>Streptophyta</taxon>
        <taxon>Embryophyta</taxon>
        <taxon>Tracheophyta</taxon>
        <taxon>Spermatophyta</taxon>
        <taxon>Magnoliopsida</taxon>
        <taxon>eudicotyledons</taxon>
        <taxon>Gunneridae</taxon>
        <taxon>Pentapetalae</taxon>
        <taxon>asterids</taxon>
        <taxon>lamiids</taxon>
        <taxon>Lamiales</taxon>
        <taxon>Lentibulariaceae</taxon>
        <taxon>Utricularia</taxon>
    </lineage>
</organism>
<proteinExistence type="predicted"/>
<feature type="transmembrane region" description="Helical" evidence="1">
    <location>
        <begin position="61"/>
        <end position="83"/>
    </location>
</feature>
<evidence type="ECO:0000256" key="1">
    <source>
        <dbReference type="SAM" id="Phobius"/>
    </source>
</evidence>
<dbReference type="AlphaFoldDB" id="A0A1Y0AZ55"/>
<keyword evidence="1" id="KW-1133">Transmembrane helix</keyword>
<dbReference type="EMBL" id="KY774314">
    <property type="protein sequence ID" value="ART30419.1"/>
    <property type="molecule type" value="Genomic_DNA"/>
</dbReference>
<geneLocation type="mitochondrion" evidence="2"/>
<keyword evidence="1" id="KW-0812">Transmembrane</keyword>
<feature type="transmembrane region" description="Helical" evidence="1">
    <location>
        <begin position="16"/>
        <end position="40"/>
    </location>
</feature>
<reference evidence="2" key="1">
    <citation type="submission" date="2017-03" db="EMBL/GenBank/DDBJ databases">
        <title>The mitochondrial genome of the carnivorous plant Utricularia reniformis (Lentibulariaceae): structure, comparative analysis and evolutionary landmarks.</title>
        <authorList>
            <person name="Silva S.R."/>
            <person name="Alvarenga D.O."/>
            <person name="Michael T.P."/>
            <person name="Miranda V.F.O."/>
            <person name="Varani A.M."/>
        </authorList>
    </citation>
    <scope>NUCLEOTIDE SEQUENCE</scope>
</reference>
<sequence length="91" mass="10482">MYELGLFKDCPRRDDWSSLCLFAFLIYSFLSFRPLLVPSISAYIQGIKTLPIKYAFMPDRLLFYLKGGCGLFHFSAFSTRFTYVTLVGLEG</sequence>
<keyword evidence="1" id="KW-0472">Membrane</keyword>
<evidence type="ECO:0000313" key="2">
    <source>
        <dbReference type="EMBL" id="ART30419.1"/>
    </source>
</evidence>
<protein>
    <submittedName>
        <fullName evidence="2">Uncharacterized protein</fullName>
    </submittedName>
</protein>
<accession>A0A1Y0AZ55</accession>
<keyword evidence="2" id="KW-0496">Mitochondrion</keyword>